<organism evidence="5 6">
    <name type="scientific">Christiangramia fulva</name>
    <dbReference type="NCBI Taxonomy" id="2126553"/>
    <lineage>
        <taxon>Bacteria</taxon>
        <taxon>Pseudomonadati</taxon>
        <taxon>Bacteroidota</taxon>
        <taxon>Flavobacteriia</taxon>
        <taxon>Flavobacteriales</taxon>
        <taxon>Flavobacteriaceae</taxon>
        <taxon>Christiangramia</taxon>
    </lineage>
</organism>
<dbReference type="RefSeq" id="WP_107012039.1">
    <property type="nucleotide sequence ID" value="NZ_CP028136.1"/>
</dbReference>
<dbReference type="GO" id="GO:0016810">
    <property type="term" value="F:hydrolase activity, acting on carbon-nitrogen (but not peptide) bonds"/>
    <property type="evidence" value="ECO:0007669"/>
    <property type="project" value="InterPro"/>
</dbReference>
<keyword evidence="2" id="KW-0378">Hydrolase</keyword>
<dbReference type="InterPro" id="IPR011330">
    <property type="entry name" value="Glyco_hydro/deAcase_b/a-brl"/>
</dbReference>
<dbReference type="InterPro" id="IPR050248">
    <property type="entry name" value="Polysacc_deacetylase_ArnD"/>
</dbReference>
<protein>
    <submittedName>
        <fullName evidence="5">Polysaccharide deacetylase family protein</fullName>
    </submittedName>
</protein>
<keyword evidence="6" id="KW-1185">Reference proteome</keyword>
<feature type="region of interest" description="Disordered" evidence="3">
    <location>
        <begin position="136"/>
        <end position="158"/>
    </location>
</feature>
<feature type="compositionally biased region" description="Basic and acidic residues" evidence="3">
    <location>
        <begin position="148"/>
        <end position="158"/>
    </location>
</feature>
<dbReference type="PANTHER" id="PTHR10587">
    <property type="entry name" value="GLYCOSYL TRANSFERASE-RELATED"/>
    <property type="match status" value="1"/>
</dbReference>
<evidence type="ECO:0000256" key="2">
    <source>
        <dbReference type="ARBA" id="ARBA00022801"/>
    </source>
</evidence>
<dbReference type="GO" id="GO:0016020">
    <property type="term" value="C:membrane"/>
    <property type="evidence" value="ECO:0007669"/>
    <property type="project" value="TreeGrafter"/>
</dbReference>
<dbReference type="CDD" id="cd10917">
    <property type="entry name" value="CE4_NodB_like_6s_7s"/>
    <property type="match status" value="1"/>
</dbReference>
<dbReference type="PROSITE" id="PS51677">
    <property type="entry name" value="NODB"/>
    <property type="match status" value="1"/>
</dbReference>
<dbReference type="Gene3D" id="3.20.20.370">
    <property type="entry name" value="Glycoside hydrolase/deacetylase"/>
    <property type="match status" value="1"/>
</dbReference>
<dbReference type="InterPro" id="IPR002509">
    <property type="entry name" value="NODB_dom"/>
</dbReference>
<proteinExistence type="predicted"/>
<evidence type="ECO:0000256" key="1">
    <source>
        <dbReference type="ARBA" id="ARBA00022723"/>
    </source>
</evidence>
<dbReference type="GO" id="GO:0046872">
    <property type="term" value="F:metal ion binding"/>
    <property type="evidence" value="ECO:0007669"/>
    <property type="project" value="UniProtKB-KW"/>
</dbReference>
<dbReference type="KEGG" id="grs:C7S20_08255"/>
<evidence type="ECO:0000313" key="5">
    <source>
        <dbReference type="EMBL" id="AVR45261.1"/>
    </source>
</evidence>
<evidence type="ECO:0000256" key="3">
    <source>
        <dbReference type="SAM" id="MobiDB-lite"/>
    </source>
</evidence>
<dbReference type="EMBL" id="CP028136">
    <property type="protein sequence ID" value="AVR45261.1"/>
    <property type="molecule type" value="Genomic_DNA"/>
</dbReference>
<dbReference type="OrthoDB" id="9812065at2"/>
<reference evidence="6" key="1">
    <citation type="submission" date="2018-03" db="EMBL/GenBank/DDBJ databases">
        <title>Gramella fulva sp. nov., isolated from a dry surface of tidal flat.</title>
        <authorList>
            <person name="Hwang S.H."/>
            <person name="Hwang W.M."/>
            <person name="Kang K."/>
            <person name="Ahn T.-Y."/>
        </authorList>
    </citation>
    <scope>NUCLEOTIDE SEQUENCE [LARGE SCALE GENOMIC DNA]</scope>
    <source>
        <strain evidence="6">SH35</strain>
    </source>
</reference>
<name>A0A2R3Z4S6_9FLAO</name>
<sequence>MKLFRAKYPSILRLLYPHRVSKISSENSIYLTFDDGPVPEVTPWVLDLLAKYDAKATFFCIGDNVKKHPDVFREVLANGHVVGNHTFNHIKGWKTSDSDYIENTLKAENLINQLVYEEKRKKTLNSELLTLNSKSRRANSELRTPNLESRRANSEHYSCHPERSRRAELLTPNYKLFRPPYGRIKNSQASKLVKKGFKIVMWDVVSGDYEPEFSASQCFDNVVDNAEAGSTIVFHDSEKAFPNLQKILPDILKYYSEKGYQFRSLRDVL</sequence>
<keyword evidence="1" id="KW-0479">Metal-binding</keyword>
<evidence type="ECO:0000313" key="6">
    <source>
        <dbReference type="Proteomes" id="UP000241507"/>
    </source>
</evidence>
<dbReference type="PANTHER" id="PTHR10587:SF133">
    <property type="entry name" value="CHITIN DEACETYLASE 1-RELATED"/>
    <property type="match status" value="1"/>
</dbReference>
<dbReference type="AlphaFoldDB" id="A0A2R3Z4S6"/>
<dbReference type="GO" id="GO:0005975">
    <property type="term" value="P:carbohydrate metabolic process"/>
    <property type="evidence" value="ECO:0007669"/>
    <property type="project" value="InterPro"/>
</dbReference>
<dbReference type="SUPFAM" id="SSF88713">
    <property type="entry name" value="Glycoside hydrolase/deacetylase"/>
    <property type="match status" value="1"/>
</dbReference>
<dbReference type="Pfam" id="PF01522">
    <property type="entry name" value="Polysacc_deac_1"/>
    <property type="match status" value="1"/>
</dbReference>
<dbReference type="Proteomes" id="UP000241507">
    <property type="component" value="Chromosome"/>
</dbReference>
<feature type="domain" description="NodB homology" evidence="4">
    <location>
        <begin position="27"/>
        <end position="263"/>
    </location>
</feature>
<evidence type="ECO:0000259" key="4">
    <source>
        <dbReference type="PROSITE" id="PS51677"/>
    </source>
</evidence>
<accession>A0A2R3Z4S6</accession>
<gene>
    <name evidence="5" type="ORF">C7S20_08255</name>
</gene>